<gene>
    <name evidence="4" type="ORF">HMPREF0860_0389</name>
    <name evidence="3" type="ORF">HMPREF1325_2603</name>
</gene>
<sequence length="180" mass="20233">MDFGAVLDEWDRLQKESKRKVCGGNPVSGKKANAPEKSKTPSNYSEAGNGFAKRIDPQEAWLRRYGIVDKDKIAAEEAERDRERSQRYVKDMPIEARIDLHGLTQDEARSRLVVFVGDCAKRGLRKILIVHGKGIHTTGSESVLGEVVRKFIEQDKRCGRSGHPDRRMGGRGATWVCLKN</sequence>
<organism evidence="3 5">
    <name type="scientific">Treponema socranskii subsp. socranskii VPI DR56BR1116 = ATCC 35536</name>
    <dbReference type="NCBI Taxonomy" id="1125725"/>
    <lineage>
        <taxon>Bacteria</taxon>
        <taxon>Pseudomonadati</taxon>
        <taxon>Spirochaetota</taxon>
        <taxon>Spirochaetia</taxon>
        <taxon>Spirochaetales</taxon>
        <taxon>Treponemataceae</taxon>
        <taxon>Treponema</taxon>
    </lineage>
</organism>
<evidence type="ECO:0000313" key="6">
    <source>
        <dbReference type="Proteomes" id="UP000016646"/>
    </source>
</evidence>
<dbReference type="RefSeq" id="WP_021330817.1">
    <property type="nucleotide sequence ID" value="NZ_AUZJ01000043.1"/>
</dbReference>
<dbReference type="PANTHER" id="PTHR35562:SF2">
    <property type="entry name" value="DNA ENDONUCLEASE SMRA-RELATED"/>
    <property type="match status" value="1"/>
</dbReference>
<dbReference type="Gene3D" id="3.30.1370.110">
    <property type="match status" value="1"/>
</dbReference>
<dbReference type="PROSITE" id="PS50828">
    <property type="entry name" value="SMR"/>
    <property type="match status" value="1"/>
</dbReference>
<comment type="caution">
    <text evidence="3">The sequence shown here is derived from an EMBL/GenBank/DDBJ whole genome shotgun (WGS) entry which is preliminary data.</text>
</comment>
<protein>
    <submittedName>
        <fullName evidence="3">Smr domain protein</fullName>
    </submittedName>
</protein>
<dbReference type="PANTHER" id="PTHR35562">
    <property type="entry name" value="DNA ENDONUCLEASE SMRA-RELATED"/>
    <property type="match status" value="1"/>
</dbReference>
<evidence type="ECO:0000256" key="1">
    <source>
        <dbReference type="SAM" id="MobiDB-lite"/>
    </source>
</evidence>
<dbReference type="InterPro" id="IPR002625">
    <property type="entry name" value="Smr_dom"/>
</dbReference>
<proteinExistence type="predicted"/>
<dbReference type="EMBL" id="AUZJ01000043">
    <property type="protein sequence ID" value="ERF60419.1"/>
    <property type="molecule type" value="Genomic_DNA"/>
</dbReference>
<evidence type="ECO:0000313" key="3">
    <source>
        <dbReference type="EMBL" id="ERF60419.1"/>
    </source>
</evidence>
<dbReference type="EMBL" id="AVQI01000084">
    <property type="protein sequence ID" value="ERJ97622.1"/>
    <property type="molecule type" value="Genomic_DNA"/>
</dbReference>
<evidence type="ECO:0000313" key="5">
    <source>
        <dbReference type="Proteomes" id="UP000016412"/>
    </source>
</evidence>
<dbReference type="OrthoDB" id="7165597at2"/>
<feature type="domain" description="Smr" evidence="2">
    <location>
        <begin position="98"/>
        <end position="179"/>
    </location>
</feature>
<dbReference type="AlphaFoldDB" id="U1GV00"/>
<name>U1GV00_TRESO</name>
<dbReference type="eggNOG" id="COG2840">
    <property type="taxonomic scope" value="Bacteria"/>
</dbReference>
<dbReference type="STRING" id="1125725.HMPREF1325_2603"/>
<dbReference type="InterPro" id="IPR036063">
    <property type="entry name" value="Smr_dom_sf"/>
</dbReference>
<evidence type="ECO:0000313" key="4">
    <source>
        <dbReference type="EMBL" id="ERJ97622.1"/>
    </source>
</evidence>
<dbReference type="SMART" id="SM00463">
    <property type="entry name" value="SMR"/>
    <property type="match status" value="1"/>
</dbReference>
<evidence type="ECO:0000259" key="2">
    <source>
        <dbReference type="PROSITE" id="PS50828"/>
    </source>
</evidence>
<feature type="region of interest" description="Disordered" evidence="1">
    <location>
        <begin position="17"/>
        <end position="51"/>
    </location>
</feature>
<keyword evidence="6" id="KW-1185">Reference proteome</keyword>
<dbReference type="SUPFAM" id="SSF160443">
    <property type="entry name" value="SMR domain-like"/>
    <property type="match status" value="1"/>
</dbReference>
<dbReference type="Pfam" id="PF01713">
    <property type="entry name" value="Smr"/>
    <property type="match status" value="1"/>
</dbReference>
<reference evidence="5 6" key="1">
    <citation type="submission" date="2013-08" db="EMBL/GenBank/DDBJ databases">
        <authorList>
            <person name="Durkin A.S."/>
            <person name="Haft D.R."/>
            <person name="McCorrison J."/>
            <person name="Torralba M."/>
            <person name="Gillis M."/>
            <person name="Haft D.H."/>
            <person name="Methe B."/>
            <person name="Sutton G."/>
            <person name="Nelson K.E."/>
        </authorList>
    </citation>
    <scope>NUCLEOTIDE SEQUENCE [LARGE SCALE GENOMIC DNA]</scope>
    <source>
        <strain evidence="4 6">ATCC 35536</strain>
        <strain evidence="3 5">VPI DR56BR1116</strain>
    </source>
</reference>
<dbReference type="Proteomes" id="UP000016412">
    <property type="component" value="Unassembled WGS sequence"/>
</dbReference>
<accession>U1GV00</accession>
<dbReference type="Proteomes" id="UP000016646">
    <property type="component" value="Unassembled WGS sequence"/>
</dbReference>
<dbReference type="PATRIC" id="fig|1125725.3.peg.1775"/>